<evidence type="ECO:0000256" key="8">
    <source>
        <dbReference type="ARBA" id="ARBA00023133"/>
    </source>
</evidence>
<feature type="transmembrane region" description="Helical" evidence="12">
    <location>
        <begin position="101"/>
        <end position="119"/>
    </location>
</feature>
<reference evidence="13 14" key="1">
    <citation type="journal article" date="2013" name="Genome Announc.">
        <title>Draft Genome Sequence of Cesiribacter andamanensis Strain AMV16T, Isolated from a Soil Sample from a Mud Volcano in the Andaman Islands, India.</title>
        <authorList>
            <person name="Shivaji S."/>
            <person name="Ara S."/>
            <person name="Begum Z."/>
            <person name="Srinivas T.N."/>
            <person name="Singh A."/>
            <person name="Kumar Pinnaka A."/>
        </authorList>
    </citation>
    <scope>NUCLEOTIDE SEQUENCE [LARGE SCALE GENOMIC DNA]</scope>
    <source>
        <strain evidence="13 14">AMV16</strain>
    </source>
</reference>
<keyword evidence="9 12" id="KW-0472">Membrane</keyword>
<evidence type="ECO:0000256" key="10">
    <source>
        <dbReference type="ARBA" id="ARBA00023157"/>
    </source>
</evidence>
<evidence type="ECO:0000256" key="7">
    <source>
        <dbReference type="ARBA" id="ARBA00023004"/>
    </source>
</evidence>
<feature type="transmembrane region" description="Helical" evidence="12">
    <location>
        <begin position="158"/>
        <end position="179"/>
    </location>
</feature>
<gene>
    <name evidence="13" type="ORF">ADICEAN_01826</name>
</gene>
<dbReference type="Proteomes" id="UP000011910">
    <property type="component" value="Unassembled WGS sequence"/>
</dbReference>
<dbReference type="STRING" id="1279009.ADICEAN_01826"/>
<dbReference type="InterPro" id="IPR003780">
    <property type="entry name" value="COX15/CtaA_fam"/>
</dbReference>
<keyword evidence="8" id="KW-0350">Heme biosynthesis</keyword>
<evidence type="ECO:0000256" key="12">
    <source>
        <dbReference type="SAM" id="Phobius"/>
    </source>
</evidence>
<feature type="transmembrane region" description="Helical" evidence="12">
    <location>
        <begin position="246"/>
        <end position="265"/>
    </location>
</feature>
<comment type="pathway">
    <text evidence="11">Porphyrin-containing compound metabolism.</text>
</comment>
<keyword evidence="4" id="KW-0479">Metal-binding</keyword>
<dbReference type="Pfam" id="PF02628">
    <property type="entry name" value="COX15-CtaA"/>
    <property type="match status" value="2"/>
</dbReference>
<keyword evidence="2" id="KW-1003">Cell membrane</keyword>
<keyword evidence="7" id="KW-0408">Iron</keyword>
<accession>M7N6X6</accession>
<dbReference type="GO" id="GO:0046872">
    <property type="term" value="F:metal ion binding"/>
    <property type="evidence" value="ECO:0007669"/>
    <property type="project" value="UniProtKB-KW"/>
</dbReference>
<sequence>MVTITAVYLLILVGGIVRSTGSGMGCPDWPKCFGNYVPPTDADQLPDNYQQLYTEKRLAKNERLASMLDRLGMTTTAHALRTEEAIKQESEFNVVTTWIEYINRLVGVAIGLLIIATFVRSLYLWKWRKSIALLSGFALVLVIFQGWLGALVVTTHLLPWMVTIHMLPALLLVAVLMLARHKADEPVVAPFRAVRLSRAVLWAALLLTLIQVVIGTQVRESIDTIALAMQYELRETWVEQLDVSFYIHRSFSWLLLGVHVVLVFLTTREKHRELSRWAIVLLAAVITEGLVGVLLAYAGFPAFLQPVHLVLGTLIVGLQYYMVLLVGNASRQPKNYTLQAC</sequence>
<evidence type="ECO:0000256" key="6">
    <source>
        <dbReference type="ARBA" id="ARBA00023002"/>
    </source>
</evidence>
<comment type="subcellular location">
    <subcellularLocation>
        <location evidence="1">Membrane</location>
        <topology evidence="1">Multi-pass membrane protein</topology>
    </subcellularLocation>
</comment>
<evidence type="ECO:0000313" key="14">
    <source>
        <dbReference type="Proteomes" id="UP000011910"/>
    </source>
</evidence>
<dbReference type="GO" id="GO:0006784">
    <property type="term" value="P:heme A biosynthetic process"/>
    <property type="evidence" value="ECO:0007669"/>
    <property type="project" value="InterPro"/>
</dbReference>
<keyword evidence="10" id="KW-1015">Disulfide bond</keyword>
<feature type="transmembrane region" description="Helical" evidence="12">
    <location>
        <begin position="131"/>
        <end position="152"/>
    </location>
</feature>
<name>M7N6X6_9BACT</name>
<keyword evidence="3 12" id="KW-0812">Transmembrane</keyword>
<proteinExistence type="predicted"/>
<evidence type="ECO:0000256" key="5">
    <source>
        <dbReference type="ARBA" id="ARBA00022989"/>
    </source>
</evidence>
<feature type="transmembrane region" description="Helical" evidence="12">
    <location>
        <begin position="199"/>
        <end position="218"/>
    </location>
</feature>
<evidence type="ECO:0000256" key="11">
    <source>
        <dbReference type="ARBA" id="ARBA00023444"/>
    </source>
</evidence>
<keyword evidence="6" id="KW-0560">Oxidoreductase</keyword>
<dbReference type="PANTHER" id="PTHR35457:SF1">
    <property type="entry name" value="HEME A SYNTHASE"/>
    <property type="match status" value="1"/>
</dbReference>
<organism evidence="13 14">
    <name type="scientific">Cesiribacter andamanensis AMV16</name>
    <dbReference type="NCBI Taxonomy" id="1279009"/>
    <lineage>
        <taxon>Bacteria</taxon>
        <taxon>Pseudomonadati</taxon>
        <taxon>Bacteroidota</taxon>
        <taxon>Cytophagia</taxon>
        <taxon>Cytophagales</taxon>
        <taxon>Cesiribacteraceae</taxon>
        <taxon>Cesiribacter</taxon>
    </lineage>
</organism>
<evidence type="ECO:0000256" key="9">
    <source>
        <dbReference type="ARBA" id="ARBA00023136"/>
    </source>
</evidence>
<evidence type="ECO:0000256" key="1">
    <source>
        <dbReference type="ARBA" id="ARBA00004141"/>
    </source>
</evidence>
<feature type="transmembrane region" description="Helical" evidence="12">
    <location>
        <begin position="277"/>
        <end position="300"/>
    </location>
</feature>
<dbReference type="GO" id="GO:0016491">
    <property type="term" value="F:oxidoreductase activity"/>
    <property type="evidence" value="ECO:0007669"/>
    <property type="project" value="UniProtKB-KW"/>
</dbReference>
<dbReference type="PANTHER" id="PTHR35457">
    <property type="entry name" value="HEME A SYNTHASE"/>
    <property type="match status" value="1"/>
</dbReference>
<protein>
    <submittedName>
        <fullName evidence="13">Cytochrome oxidase assembly protein</fullName>
    </submittedName>
</protein>
<evidence type="ECO:0000256" key="3">
    <source>
        <dbReference type="ARBA" id="ARBA00022692"/>
    </source>
</evidence>
<comment type="caution">
    <text evidence="13">The sequence shown here is derived from an EMBL/GenBank/DDBJ whole genome shotgun (WGS) entry which is preliminary data.</text>
</comment>
<keyword evidence="5 12" id="KW-1133">Transmembrane helix</keyword>
<dbReference type="PATRIC" id="fig|1279009.4.peg.1855"/>
<evidence type="ECO:0000256" key="2">
    <source>
        <dbReference type="ARBA" id="ARBA00022475"/>
    </source>
</evidence>
<dbReference type="GO" id="GO:0016020">
    <property type="term" value="C:membrane"/>
    <property type="evidence" value="ECO:0007669"/>
    <property type="project" value="UniProtKB-SubCell"/>
</dbReference>
<evidence type="ECO:0000256" key="4">
    <source>
        <dbReference type="ARBA" id="ARBA00022723"/>
    </source>
</evidence>
<dbReference type="InterPro" id="IPR050450">
    <property type="entry name" value="COX15/CtaA_HemeA_synthase"/>
</dbReference>
<dbReference type="EMBL" id="AODQ01000037">
    <property type="protein sequence ID" value="EMR03032.1"/>
    <property type="molecule type" value="Genomic_DNA"/>
</dbReference>
<evidence type="ECO:0000313" key="13">
    <source>
        <dbReference type="EMBL" id="EMR03032.1"/>
    </source>
</evidence>
<keyword evidence="14" id="KW-1185">Reference proteome</keyword>
<dbReference type="eggNOG" id="COG1612">
    <property type="taxonomic scope" value="Bacteria"/>
</dbReference>
<dbReference type="AlphaFoldDB" id="M7N6X6"/>
<feature type="transmembrane region" description="Helical" evidence="12">
    <location>
        <begin position="306"/>
        <end position="326"/>
    </location>
</feature>